<accession>A0A7J0GY31</accession>
<sequence length="196" mass="22287">MKPLSNGQRGEVYEVNGDRVAVILDITENRAGEGEKDEKPTEKAIKSLVYWIHVKDVEHDLDTQAEDCYIAMEALCEVLRSIQPIIVYFPDSSLWLSRAVSKSNRKEFVLKVQEMLDNLSGPAVLICGQNKVETGSKEKEKFTMMILPNLGRLAKLVILSNTKCILFYLTLLNTHNFILYFSSFDGLIFHVFILNN</sequence>
<dbReference type="OrthoDB" id="10254455at2759"/>
<keyword evidence="2" id="KW-1185">Reference proteome</keyword>
<keyword evidence="1" id="KW-0378">Hydrolase</keyword>
<protein>
    <submittedName>
        <fullName evidence="1">P-loop containing nucleoside triphosphate hydrolases superfamily protein</fullName>
    </submittedName>
</protein>
<gene>
    <name evidence="1" type="ORF">Acr_25g0001210</name>
</gene>
<dbReference type="GO" id="GO:0016787">
    <property type="term" value="F:hydrolase activity"/>
    <property type="evidence" value="ECO:0007669"/>
    <property type="project" value="UniProtKB-KW"/>
</dbReference>
<comment type="caution">
    <text evidence="1">The sequence shown here is derived from an EMBL/GenBank/DDBJ whole genome shotgun (WGS) entry which is preliminary data.</text>
</comment>
<evidence type="ECO:0000313" key="2">
    <source>
        <dbReference type="Proteomes" id="UP000585474"/>
    </source>
</evidence>
<evidence type="ECO:0000313" key="1">
    <source>
        <dbReference type="EMBL" id="GFZ15712.1"/>
    </source>
</evidence>
<dbReference type="EMBL" id="BJWL01000025">
    <property type="protein sequence ID" value="GFZ15712.1"/>
    <property type="molecule type" value="Genomic_DNA"/>
</dbReference>
<dbReference type="Proteomes" id="UP000585474">
    <property type="component" value="Unassembled WGS sequence"/>
</dbReference>
<dbReference type="AlphaFoldDB" id="A0A7J0GY31"/>
<reference evidence="1 2" key="1">
    <citation type="submission" date="2019-07" db="EMBL/GenBank/DDBJ databases">
        <title>De Novo Assembly of kiwifruit Actinidia rufa.</title>
        <authorList>
            <person name="Sugita-Konishi S."/>
            <person name="Sato K."/>
            <person name="Mori E."/>
            <person name="Abe Y."/>
            <person name="Kisaki G."/>
            <person name="Hamano K."/>
            <person name="Suezawa K."/>
            <person name="Otani M."/>
            <person name="Fukuda T."/>
            <person name="Manabe T."/>
            <person name="Gomi K."/>
            <person name="Tabuchi M."/>
            <person name="Akimitsu K."/>
            <person name="Kataoka I."/>
        </authorList>
    </citation>
    <scope>NUCLEOTIDE SEQUENCE [LARGE SCALE GENOMIC DNA]</scope>
    <source>
        <strain evidence="2">cv. Fuchu</strain>
    </source>
</reference>
<name>A0A7J0GY31_9ERIC</name>
<proteinExistence type="predicted"/>
<organism evidence="1 2">
    <name type="scientific">Actinidia rufa</name>
    <dbReference type="NCBI Taxonomy" id="165716"/>
    <lineage>
        <taxon>Eukaryota</taxon>
        <taxon>Viridiplantae</taxon>
        <taxon>Streptophyta</taxon>
        <taxon>Embryophyta</taxon>
        <taxon>Tracheophyta</taxon>
        <taxon>Spermatophyta</taxon>
        <taxon>Magnoliopsida</taxon>
        <taxon>eudicotyledons</taxon>
        <taxon>Gunneridae</taxon>
        <taxon>Pentapetalae</taxon>
        <taxon>asterids</taxon>
        <taxon>Ericales</taxon>
        <taxon>Actinidiaceae</taxon>
        <taxon>Actinidia</taxon>
    </lineage>
</organism>